<reference evidence="1 2" key="1">
    <citation type="submission" date="2021-03" db="EMBL/GenBank/DDBJ databases">
        <title>Genomic Encyclopedia of Type Strains, Phase IV (KMG-IV): sequencing the most valuable type-strain genomes for metagenomic binning, comparative biology and taxonomic classification.</title>
        <authorList>
            <person name="Goeker M."/>
        </authorList>
    </citation>
    <scope>NUCLEOTIDE SEQUENCE [LARGE SCALE GENOMIC DNA]</scope>
    <source>
        <strain evidence="1 2">DSM 101953</strain>
    </source>
</reference>
<dbReference type="SUPFAM" id="SSF56349">
    <property type="entry name" value="DNA breaking-rejoining enzymes"/>
    <property type="match status" value="1"/>
</dbReference>
<proteinExistence type="predicted"/>
<gene>
    <name evidence="1" type="ORF">J2Z70_002668</name>
</gene>
<dbReference type="InterPro" id="IPR011010">
    <property type="entry name" value="DNA_brk_join_enz"/>
</dbReference>
<evidence type="ECO:0000313" key="2">
    <source>
        <dbReference type="Proteomes" id="UP000773462"/>
    </source>
</evidence>
<organism evidence="1 2">
    <name type="scientific">Paenibacillus silagei</name>
    <dbReference type="NCBI Taxonomy" id="1670801"/>
    <lineage>
        <taxon>Bacteria</taxon>
        <taxon>Bacillati</taxon>
        <taxon>Bacillota</taxon>
        <taxon>Bacilli</taxon>
        <taxon>Bacillales</taxon>
        <taxon>Paenibacillaceae</taxon>
        <taxon>Paenibacillus</taxon>
    </lineage>
</organism>
<dbReference type="RefSeq" id="WP_209873488.1">
    <property type="nucleotide sequence ID" value="NZ_JAGGLV010000007.1"/>
</dbReference>
<name>A0ABS4NR24_9BACL</name>
<accession>A0ABS4NR24</accession>
<sequence>MEQRKSSTARAALRNLLECFKEKKRIDAAEYLLILKRIQQLVEKEEKKKMLFLSQDQINFLLSSRIKYTKKQKAYKDVLSATIALSYYFVFDQDLIFKLKNSDVDIENRRVRNLRADTDNKACKWLLICDEAYEMLIPYILTRQNSSANAPFLYIRDVPANNSNINYLFSILKSKANYNYLQTTVDVRGIIRSRILNDLYRSEGKVAIDFLRIFGLKRSTQLENALEKFLTDVNSEKEAI</sequence>
<comment type="caution">
    <text evidence="1">The sequence shown here is derived from an EMBL/GenBank/DDBJ whole genome shotgun (WGS) entry which is preliminary data.</text>
</comment>
<evidence type="ECO:0000313" key="1">
    <source>
        <dbReference type="EMBL" id="MBP2112514.1"/>
    </source>
</evidence>
<dbReference type="EMBL" id="JAGGLV010000007">
    <property type="protein sequence ID" value="MBP2112514.1"/>
    <property type="molecule type" value="Genomic_DNA"/>
</dbReference>
<keyword evidence="2" id="KW-1185">Reference proteome</keyword>
<dbReference type="Proteomes" id="UP000773462">
    <property type="component" value="Unassembled WGS sequence"/>
</dbReference>
<protein>
    <submittedName>
        <fullName evidence="1">Uncharacterized protein</fullName>
    </submittedName>
</protein>